<name>A0A507QUR8_MONPU</name>
<sequence length="513" mass="57955">MASLSPEELQSRFDEFCEWDEKRNNLFKDLLRKTVEDATLIDSLKIDLENERDSRIRYQKELRDLVERKSNADLILNKDPYVAVLVDGDGAKFLDALLQDPHKGGAEAALRLKQEVRNYLQNTPLGTEDIPIIVRVFANLNALAKALRSANIISSETDMHTFAEQFTISRAEFDFVNVGYGKENADSKMRKMFSHYYKNFQCKKIFFAGCHDYGYLHELRECKGDRDAKDRVVLLETTPAESSFRSLGFPMVRFDSIFRCEFLKNERTRGITTPSSAKEALGLQSAELGVRRASETSSVFDAQIRVPTPASAASTGAQSPALAQRSPALSVTASGNGGVSVSYPPSYAKAGGANGHQNIAIPVSKGTAKRPRVIEWNKYDQRLDPPNKYPGVSDEIRFNQKREKIKPVVLCNEFYLTGRCKRRVCDKHHEEAYLTPAEITVLRYKARTTMCPKGPDCKNFECYLSHHCPFNNTCRYGASCKFWKTDWGNLHMTVDSLVPAIRWAEGSDFPEHL</sequence>
<gene>
    <name evidence="4" type="ORF">MPDQ_007789</name>
</gene>
<keyword evidence="1" id="KW-0175">Coiled coil</keyword>
<feature type="domain" description="Tandem CCCH zinc finger" evidence="3">
    <location>
        <begin position="441"/>
        <end position="484"/>
    </location>
</feature>
<evidence type="ECO:0000259" key="2">
    <source>
        <dbReference type="Pfam" id="PF25540"/>
    </source>
</evidence>
<dbReference type="OrthoDB" id="2270193at2759"/>
<dbReference type="Proteomes" id="UP000319663">
    <property type="component" value="Unassembled WGS sequence"/>
</dbReference>
<dbReference type="PANTHER" id="PTHR37543:SF1">
    <property type="entry name" value="CCCH ZINC FINGER DNA BINDING PROTEIN (AFU_ORTHOLOGUE AFUA_5G12760)"/>
    <property type="match status" value="1"/>
</dbReference>
<dbReference type="AlphaFoldDB" id="A0A507QUR8"/>
<dbReference type="PANTHER" id="PTHR37543">
    <property type="entry name" value="CCCH ZINC FINGER DNA BINDING PROTEIN (AFU_ORTHOLOGUE AFUA_5G12760)"/>
    <property type="match status" value="1"/>
</dbReference>
<accession>A0A507QUR8</accession>
<organism evidence="4 5">
    <name type="scientific">Monascus purpureus</name>
    <name type="common">Red mold</name>
    <name type="synonym">Monascus anka</name>
    <dbReference type="NCBI Taxonomy" id="5098"/>
    <lineage>
        <taxon>Eukaryota</taxon>
        <taxon>Fungi</taxon>
        <taxon>Dikarya</taxon>
        <taxon>Ascomycota</taxon>
        <taxon>Pezizomycotina</taxon>
        <taxon>Eurotiomycetes</taxon>
        <taxon>Eurotiomycetidae</taxon>
        <taxon>Eurotiales</taxon>
        <taxon>Aspergillaceae</taxon>
        <taxon>Monascus</taxon>
    </lineage>
</organism>
<dbReference type="InterPro" id="IPR057654">
    <property type="entry name" value="Znf-CCCH_tandem"/>
</dbReference>
<comment type="caution">
    <text evidence="4">The sequence shown here is derived from an EMBL/GenBank/DDBJ whole genome shotgun (WGS) entry which is preliminary data.</text>
</comment>
<dbReference type="STRING" id="5098.A0A507QUR8"/>
<feature type="domain" description="DUF7923" evidence="2">
    <location>
        <begin position="77"/>
        <end position="258"/>
    </location>
</feature>
<feature type="coiled-coil region" evidence="1">
    <location>
        <begin position="41"/>
        <end position="68"/>
    </location>
</feature>
<dbReference type="EMBL" id="VIFY01000088">
    <property type="protein sequence ID" value="TQB71133.1"/>
    <property type="molecule type" value="Genomic_DNA"/>
</dbReference>
<evidence type="ECO:0000313" key="4">
    <source>
        <dbReference type="EMBL" id="TQB71133.1"/>
    </source>
</evidence>
<protein>
    <recommendedName>
        <fullName evidence="6">C3H1-type domain-containing protein</fullName>
    </recommendedName>
</protein>
<evidence type="ECO:0000313" key="5">
    <source>
        <dbReference type="Proteomes" id="UP000319663"/>
    </source>
</evidence>
<evidence type="ECO:0000256" key="1">
    <source>
        <dbReference type="SAM" id="Coils"/>
    </source>
</evidence>
<evidence type="ECO:0000259" key="3">
    <source>
        <dbReference type="Pfam" id="PF25543"/>
    </source>
</evidence>
<dbReference type="InterPro" id="IPR057683">
    <property type="entry name" value="DUF7923"/>
</dbReference>
<dbReference type="Pfam" id="PF25540">
    <property type="entry name" value="DUF7923"/>
    <property type="match status" value="1"/>
</dbReference>
<proteinExistence type="predicted"/>
<keyword evidence="5" id="KW-1185">Reference proteome</keyword>
<dbReference type="Pfam" id="PF25543">
    <property type="entry name" value="zf-CCCH_tandem"/>
    <property type="match status" value="1"/>
</dbReference>
<reference evidence="4 5" key="1">
    <citation type="submission" date="2019-06" db="EMBL/GenBank/DDBJ databases">
        <title>Wine fermentation using esterase from Monascus purpureus.</title>
        <authorList>
            <person name="Geng C."/>
            <person name="Zhang Y."/>
        </authorList>
    </citation>
    <scope>NUCLEOTIDE SEQUENCE [LARGE SCALE GENOMIC DNA]</scope>
    <source>
        <strain evidence="4">HQ1</strain>
    </source>
</reference>
<evidence type="ECO:0008006" key="6">
    <source>
        <dbReference type="Google" id="ProtNLM"/>
    </source>
</evidence>